<reference evidence="1 2" key="1">
    <citation type="submission" date="2015-12" db="EMBL/GenBank/DDBJ databases">
        <authorList>
            <person name="Shamseldin A."/>
            <person name="Moawad H."/>
            <person name="Abd El-Rahim W.M."/>
            <person name="Sadowsky M.J."/>
        </authorList>
    </citation>
    <scope>NUCLEOTIDE SEQUENCE [LARGE SCALE GENOMIC DNA]</scope>
    <source>
        <strain evidence="1 2">WF1</strain>
    </source>
</reference>
<dbReference type="EMBL" id="LPUF01000001">
    <property type="protein sequence ID" value="OQK17242.1"/>
    <property type="molecule type" value="Genomic_DNA"/>
</dbReference>
<dbReference type="OrthoDB" id="6466965at2"/>
<comment type="caution">
    <text evidence="1">The sequence shown here is derived from an EMBL/GenBank/DDBJ whole genome shotgun (WGS) entry which is preliminary data.</text>
</comment>
<gene>
    <name evidence="1" type="ORF">AU255_04950</name>
</gene>
<protein>
    <submittedName>
        <fullName evidence="1">Uncharacterized protein</fullName>
    </submittedName>
</protein>
<evidence type="ECO:0000313" key="2">
    <source>
        <dbReference type="Proteomes" id="UP000191980"/>
    </source>
</evidence>
<keyword evidence="2" id="KW-1185">Reference proteome</keyword>
<organism evidence="1 2">
    <name type="scientific">Methyloprofundus sedimenti</name>
    <dbReference type="NCBI Taxonomy" id="1420851"/>
    <lineage>
        <taxon>Bacteria</taxon>
        <taxon>Pseudomonadati</taxon>
        <taxon>Pseudomonadota</taxon>
        <taxon>Gammaproteobacteria</taxon>
        <taxon>Methylococcales</taxon>
        <taxon>Methylococcaceae</taxon>
        <taxon>Methyloprofundus</taxon>
    </lineage>
</organism>
<name>A0A1V8M6S5_9GAMM</name>
<dbReference type="Proteomes" id="UP000191980">
    <property type="component" value="Unassembled WGS sequence"/>
</dbReference>
<dbReference type="RefSeq" id="WP_080521855.1">
    <property type="nucleotide sequence ID" value="NZ_LPUF01000001.1"/>
</dbReference>
<evidence type="ECO:0000313" key="1">
    <source>
        <dbReference type="EMBL" id="OQK17242.1"/>
    </source>
</evidence>
<dbReference type="AlphaFoldDB" id="A0A1V8M6S5"/>
<proteinExistence type="predicted"/>
<dbReference type="STRING" id="1420851.AU255_04950"/>
<accession>A0A1V8M6S5</accession>
<sequence length="333" mass="39105">MNKLFELKDWLTLEDTAKELSQALSEPVNKADILHLAIDGKITLSVNLLKTIPVNFGKIIVLNDAEREETPLENIEEGDIYSLENEWIFMETTQDIERIKGVWDLPMGDCNKQYIEFQLQKLNENIGGEKEFIPEDTSGLFLVSSNKEMVKVLIGIEDIEIMSGSIANGKKLRQRIKDEKFSEWQANELLKKYSEDRRRFIERSSKTPIYQTYYHDYQLRDSSFLVVRPRAISDFINTLDSEVLPEEKNVTVNDLFTNPPQNHSEPFEALKKQACNFINEYHRLPKNKKELWDYLTDQLEYDTRKNAILYPYSKKWTDFDAFSSMYKNRTTIR</sequence>